<evidence type="ECO:0000259" key="2">
    <source>
        <dbReference type="PROSITE" id="PS51782"/>
    </source>
</evidence>
<accession>A0ABU1N535</accession>
<evidence type="ECO:0000313" key="4">
    <source>
        <dbReference type="Proteomes" id="UP001262754"/>
    </source>
</evidence>
<proteinExistence type="predicted"/>
<dbReference type="CDD" id="cd00118">
    <property type="entry name" value="LysM"/>
    <property type="match status" value="1"/>
</dbReference>
<dbReference type="EMBL" id="JAVDRL010000013">
    <property type="protein sequence ID" value="MDR6533539.1"/>
    <property type="molecule type" value="Genomic_DNA"/>
</dbReference>
<dbReference type="Gene3D" id="3.10.350.10">
    <property type="entry name" value="LysM domain"/>
    <property type="match status" value="1"/>
</dbReference>
<dbReference type="InterPro" id="IPR018392">
    <property type="entry name" value="LysM"/>
</dbReference>
<evidence type="ECO:0000256" key="1">
    <source>
        <dbReference type="SAM" id="MobiDB-lite"/>
    </source>
</evidence>
<gene>
    <name evidence="3" type="ORF">J2800_004305</name>
</gene>
<protein>
    <submittedName>
        <fullName evidence="3">LysM repeat protein</fullName>
    </submittedName>
</protein>
<keyword evidence="4" id="KW-1185">Reference proteome</keyword>
<dbReference type="PROSITE" id="PS51782">
    <property type="entry name" value="LYSM"/>
    <property type="match status" value="1"/>
</dbReference>
<dbReference type="RefSeq" id="WP_310034439.1">
    <property type="nucleotide sequence ID" value="NZ_JAVDRL010000013.1"/>
</dbReference>
<dbReference type="SUPFAM" id="SSF54106">
    <property type="entry name" value="LysM domain"/>
    <property type="match status" value="1"/>
</dbReference>
<feature type="domain" description="LysM" evidence="2">
    <location>
        <begin position="186"/>
        <end position="230"/>
    </location>
</feature>
<dbReference type="SMART" id="SM00257">
    <property type="entry name" value="LysM"/>
    <property type="match status" value="1"/>
</dbReference>
<reference evidence="3 4" key="1">
    <citation type="submission" date="2023-07" db="EMBL/GenBank/DDBJ databases">
        <title>Sorghum-associated microbial communities from plants grown in Nebraska, USA.</title>
        <authorList>
            <person name="Schachtman D."/>
        </authorList>
    </citation>
    <scope>NUCLEOTIDE SEQUENCE [LARGE SCALE GENOMIC DNA]</scope>
    <source>
        <strain evidence="3 4">DS2154</strain>
    </source>
</reference>
<name>A0ABU1N535_9CAUL</name>
<feature type="region of interest" description="Disordered" evidence="1">
    <location>
        <begin position="1"/>
        <end position="52"/>
    </location>
</feature>
<evidence type="ECO:0000313" key="3">
    <source>
        <dbReference type="EMBL" id="MDR6533539.1"/>
    </source>
</evidence>
<sequence>MGAAPTAAARLDENRIPAQAALPGRASPALSATRERRMPLPPKTPFEKWKDTIDTSGKNPAWHSYDAVIKSTVDKYNTHLKSAPGFTALDWKLVKAMVWTETGAPSDSWATQPMQIGDVSDPGLAALLGGKEGGDLIMPSDIASSLTFQNVRTDPVKNIQAGVGYLLMKAANYDYVNVEDLADPVHDYKVVPGDSLDRIARQNGSTLGELYWLNPGLHTLKIGQTVKIRKAKMMKTITGFKSLDNTTVARLYNSGDKRYAEKLAYCLGKIK</sequence>
<comment type="caution">
    <text evidence="3">The sequence shown here is derived from an EMBL/GenBank/DDBJ whole genome shotgun (WGS) entry which is preliminary data.</text>
</comment>
<dbReference type="Proteomes" id="UP001262754">
    <property type="component" value="Unassembled WGS sequence"/>
</dbReference>
<organism evidence="3 4">
    <name type="scientific">Caulobacter rhizosphaerae</name>
    <dbReference type="NCBI Taxonomy" id="2010972"/>
    <lineage>
        <taxon>Bacteria</taxon>
        <taxon>Pseudomonadati</taxon>
        <taxon>Pseudomonadota</taxon>
        <taxon>Alphaproteobacteria</taxon>
        <taxon>Caulobacterales</taxon>
        <taxon>Caulobacteraceae</taxon>
        <taxon>Caulobacter</taxon>
    </lineage>
</organism>
<dbReference type="InterPro" id="IPR036779">
    <property type="entry name" value="LysM_dom_sf"/>
</dbReference>
<dbReference type="Pfam" id="PF01476">
    <property type="entry name" value="LysM"/>
    <property type="match status" value="1"/>
</dbReference>